<name>A0A179ET59_ENTTH</name>
<reference evidence="7 8" key="1">
    <citation type="submission" date="2016-04" db="EMBL/GenBank/DDBJ databases">
        <title>Draft genome of an Enterococcus thailandicus strain isolated from bovine feces.</title>
        <authorList>
            <person name="Beukers A.G."/>
            <person name="Zaheer R."/>
            <person name="Goji N."/>
            <person name="Cook S.R."/>
            <person name="Amoako K."/>
            <person name="Chaves A.V."/>
            <person name="Ward M.P."/>
            <person name="Mcallister T.A."/>
        </authorList>
    </citation>
    <scope>NUCLEOTIDE SEQUENCE [LARGE SCALE GENOMIC DNA]</scope>
    <source>
        <strain evidence="7 8">F0711D 46</strain>
    </source>
</reference>
<evidence type="ECO:0000313" key="8">
    <source>
        <dbReference type="Proteomes" id="UP000078516"/>
    </source>
</evidence>
<keyword evidence="1" id="KW-0378">Hydrolase</keyword>
<sequence>MKKWLKVVGMIGLMFSLSACQETNSATSTEKEANKAPDQVEIYLARHGKTMLNTTDRSQGWIDAPLTPAGIAVAEDLGRGLADVDFDAVYSSDSGRAVETATLVLKNNGQEKLLDTLHTDKRLREFNFGTYEGIPNPEMWSEIAKEQGKTLEEWQNEMGEEGFVKTIQGFADTLHELDEKKLEELGKEHDVAADEVSWRAEDYQTVIDRVSSAVADIVKTAEEKGQDKILITSHGMTIASFVASIDESAEVPPTGLKNASVCKIIYQDGKYTVESVNDLSYLEKGAKDK</sequence>
<dbReference type="SUPFAM" id="SSF53254">
    <property type="entry name" value="Phosphoglycerate mutase-like"/>
    <property type="match status" value="1"/>
</dbReference>
<dbReference type="InterPro" id="IPR013078">
    <property type="entry name" value="His_Pase_superF_clade-1"/>
</dbReference>
<dbReference type="PROSITE" id="PS51257">
    <property type="entry name" value="PROKAR_LIPOPROTEIN"/>
    <property type="match status" value="1"/>
</dbReference>
<proteinExistence type="predicted"/>
<dbReference type="PANTHER" id="PTHR46517">
    <property type="entry name" value="FRUCTOSE-2,6-BISPHOSPHATASE TIGAR"/>
    <property type="match status" value="1"/>
</dbReference>
<comment type="caution">
    <text evidence="7">The sequence shown here is derived from an EMBL/GenBank/DDBJ whole genome shotgun (WGS) entry which is preliminary data.</text>
</comment>
<evidence type="ECO:0000313" key="6">
    <source>
        <dbReference type="EMBL" id="GEK36323.1"/>
    </source>
</evidence>
<dbReference type="EMBL" id="LWMN01000010">
    <property type="protein sequence ID" value="OAQ56332.1"/>
    <property type="molecule type" value="Genomic_DNA"/>
</dbReference>
<dbReference type="GO" id="GO:0004331">
    <property type="term" value="F:fructose-2,6-bisphosphate 2-phosphatase activity"/>
    <property type="evidence" value="ECO:0007669"/>
    <property type="project" value="TreeGrafter"/>
</dbReference>
<dbReference type="PANTHER" id="PTHR46517:SF1">
    <property type="entry name" value="FRUCTOSE-2,6-BISPHOSPHATASE TIGAR"/>
    <property type="match status" value="1"/>
</dbReference>
<dbReference type="OrthoDB" id="4131070at2"/>
<dbReference type="Proteomes" id="UP000078516">
    <property type="component" value="Unassembled WGS sequence"/>
</dbReference>
<dbReference type="Pfam" id="PF00300">
    <property type="entry name" value="His_Phos_1"/>
    <property type="match status" value="2"/>
</dbReference>
<dbReference type="Proteomes" id="UP000321361">
    <property type="component" value="Unassembled WGS sequence"/>
</dbReference>
<feature type="chain" id="PRO_5038214110" evidence="5">
    <location>
        <begin position="22"/>
        <end position="289"/>
    </location>
</feature>
<dbReference type="GO" id="GO:0005829">
    <property type="term" value="C:cytosol"/>
    <property type="evidence" value="ECO:0007669"/>
    <property type="project" value="TreeGrafter"/>
</dbReference>
<feature type="binding site" evidence="3">
    <location>
        <position position="96"/>
    </location>
    <ligand>
        <name>substrate</name>
    </ligand>
</feature>
<dbReference type="SMART" id="SM00855">
    <property type="entry name" value="PGAM"/>
    <property type="match status" value="1"/>
</dbReference>
<dbReference type="RefSeq" id="WP_067481901.1">
    <property type="nucleotide sequence ID" value="NZ_BJUG01000002.1"/>
</dbReference>
<feature type="active site" description="Proton donor/acceptor" evidence="2">
    <location>
        <position position="125"/>
    </location>
</feature>
<accession>A0A179ET59</accession>
<dbReference type="GO" id="GO:0043456">
    <property type="term" value="P:regulation of pentose-phosphate shunt"/>
    <property type="evidence" value="ECO:0007669"/>
    <property type="project" value="TreeGrafter"/>
</dbReference>
<feature type="site" description="Transition state stabilizer" evidence="4">
    <location>
        <position position="234"/>
    </location>
</feature>
<feature type="signal peptide" evidence="5">
    <location>
        <begin position="1"/>
        <end position="21"/>
    </location>
</feature>
<dbReference type="GO" id="GO:0045820">
    <property type="term" value="P:negative regulation of glycolytic process"/>
    <property type="evidence" value="ECO:0007669"/>
    <property type="project" value="TreeGrafter"/>
</dbReference>
<dbReference type="CDD" id="cd07067">
    <property type="entry name" value="HP_PGM_like"/>
    <property type="match status" value="1"/>
</dbReference>
<evidence type="ECO:0000256" key="1">
    <source>
        <dbReference type="ARBA" id="ARBA00022801"/>
    </source>
</evidence>
<dbReference type="PATRIC" id="fig|417368.6.peg.1059"/>
<feature type="binding site" evidence="3">
    <location>
        <begin position="46"/>
        <end position="53"/>
    </location>
    <ligand>
        <name>substrate</name>
    </ligand>
</feature>
<evidence type="ECO:0000256" key="3">
    <source>
        <dbReference type="PIRSR" id="PIRSR613078-2"/>
    </source>
</evidence>
<evidence type="ECO:0000313" key="7">
    <source>
        <dbReference type="EMBL" id="OAQ56332.1"/>
    </source>
</evidence>
<dbReference type="Gene3D" id="3.40.50.1240">
    <property type="entry name" value="Phosphoglycerate mutase-like"/>
    <property type="match status" value="1"/>
</dbReference>
<dbReference type="InterPro" id="IPR051695">
    <property type="entry name" value="Phosphoglycerate_Mutase"/>
</dbReference>
<feature type="active site" description="Tele-phosphohistidine intermediate" evidence="2">
    <location>
        <position position="47"/>
    </location>
</feature>
<organism evidence="7 8">
    <name type="scientific">Enterococcus thailandicus</name>
    <dbReference type="NCBI Taxonomy" id="417368"/>
    <lineage>
        <taxon>Bacteria</taxon>
        <taxon>Bacillati</taxon>
        <taxon>Bacillota</taxon>
        <taxon>Bacilli</taxon>
        <taxon>Lactobacillales</taxon>
        <taxon>Enterococcaceae</taxon>
        <taxon>Enterococcus</taxon>
    </lineage>
</organism>
<reference evidence="6 9" key="2">
    <citation type="submission" date="2019-07" db="EMBL/GenBank/DDBJ databases">
        <title>Whole genome shotgun sequence of Enterococcus thailandicus NBRC 101867.</title>
        <authorList>
            <person name="Hosoyama A."/>
            <person name="Uohara A."/>
            <person name="Ohji S."/>
            <person name="Ichikawa N."/>
        </authorList>
    </citation>
    <scope>NUCLEOTIDE SEQUENCE [LARGE SCALE GENOMIC DNA]</scope>
    <source>
        <strain evidence="6 9">NBRC 101867</strain>
    </source>
</reference>
<evidence type="ECO:0000256" key="4">
    <source>
        <dbReference type="PIRSR" id="PIRSR613078-3"/>
    </source>
</evidence>
<dbReference type="InterPro" id="IPR029033">
    <property type="entry name" value="His_PPase_superfam"/>
</dbReference>
<evidence type="ECO:0000256" key="5">
    <source>
        <dbReference type="SAM" id="SignalP"/>
    </source>
</evidence>
<protein>
    <submittedName>
        <fullName evidence="7">Phosphoglycerate mutase</fullName>
    </submittedName>
</protein>
<gene>
    <name evidence="7" type="ORF">A6E74_02670</name>
    <name evidence="6" type="ORF">ETH01_06100</name>
</gene>
<keyword evidence="5" id="KW-0732">Signal</keyword>
<dbReference type="EMBL" id="BJUG01000002">
    <property type="protein sequence ID" value="GEK36323.1"/>
    <property type="molecule type" value="Genomic_DNA"/>
</dbReference>
<keyword evidence="8" id="KW-1185">Reference proteome</keyword>
<evidence type="ECO:0000256" key="2">
    <source>
        <dbReference type="PIRSR" id="PIRSR613078-1"/>
    </source>
</evidence>
<evidence type="ECO:0000313" key="9">
    <source>
        <dbReference type="Proteomes" id="UP000321361"/>
    </source>
</evidence>
<dbReference type="AlphaFoldDB" id="A0A179ET59"/>